<organism evidence="1 2">
    <name type="scientific">Roseicyclus mahoneyensis</name>
    <dbReference type="NCBI Taxonomy" id="164332"/>
    <lineage>
        <taxon>Bacteria</taxon>
        <taxon>Pseudomonadati</taxon>
        <taxon>Pseudomonadota</taxon>
        <taxon>Alphaproteobacteria</taxon>
        <taxon>Rhodobacterales</taxon>
        <taxon>Roseobacteraceae</taxon>
        <taxon>Roseicyclus</taxon>
    </lineage>
</organism>
<comment type="caution">
    <text evidence="1">The sequence shown here is derived from an EMBL/GenBank/DDBJ whole genome shotgun (WGS) entry which is preliminary data.</text>
</comment>
<dbReference type="AlphaFoldDB" id="A0A316GQD4"/>
<dbReference type="SUPFAM" id="SSF53756">
    <property type="entry name" value="UDP-Glycosyltransferase/glycogen phosphorylase"/>
    <property type="match status" value="1"/>
</dbReference>
<dbReference type="RefSeq" id="WP_146199923.1">
    <property type="nucleotide sequence ID" value="NZ_QGGW01000001.1"/>
</dbReference>
<keyword evidence="2" id="KW-1185">Reference proteome</keyword>
<dbReference type="Gene3D" id="3.40.50.2000">
    <property type="entry name" value="Glycogen Phosphorylase B"/>
    <property type="match status" value="1"/>
</dbReference>
<accession>A0A316GQD4</accession>
<proteinExistence type="predicted"/>
<reference evidence="1 2" key="1">
    <citation type="submission" date="2018-05" db="EMBL/GenBank/DDBJ databases">
        <title>Genomic Encyclopedia of Type Strains, Phase IV (KMG-IV): sequencing the most valuable type-strain genomes for metagenomic binning, comparative biology and taxonomic classification.</title>
        <authorList>
            <person name="Goeker M."/>
        </authorList>
    </citation>
    <scope>NUCLEOTIDE SEQUENCE [LARGE SCALE GENOMIC DNA]</scope>
    <source>
        <strain evidence="1 2">DSM 16097</strain>
    </source>
</reference>
<dbReference type="Proteomes" id="UP000245708">
    <property type="component" value="Unassembled WGS sequence"/>
</dbReference>
<name>A0A316GQD4_9RHOB</name>
<protein>
    <submittedName>
        <fullName evidence="1">Uncharacterized protein</fullName>
    </submittedName>
</protein>
<dbReference type="EMBL" id="QGGW01000001">
    <property type="protein sequence ID" value="PWK62929.1"/>
    <property type="molecule type" value="Genomic_DNA"/>
</dbReference>
<evidence type="ECO:0000313" key="1">
    <source>
        <dbReference type="EMBL" id="PWK62929.1"/>
    </source>
</evidence>
<gene>
    <name evidence="1" type="ORF">C7455_101970</name>
</gene>
<dbReference type="OrthoDB" id="7527830at2"/>
<evidence type="ECO:0000313" key="2">
    <source>
        <dbReference type="Proteomes" id="UP000245708"/>
    </source>
</evidence>
<sequence length="932" mass="100600">MTPLSLFQAHRGFFELDHARSTDAALSEARDAVVIEALLDPDRIDPPAPNRIFDAGHYTLERMRLGMDGPVNPVTHYLTLGALQGRSINALFDRVFYAKTARVADPSPLGAVLHALAHFDTGLVRFSPFVDPGFLSANTGRGIGPDFLCDLFAGRLQHDRPHPLIDLAHIRTQVEQRLDTLQDAILHYWNCGKDLSTHPLFDVDFYRSQVAGRDHLAHSVYHYLTSQTPPSPHPLFDPDFYAERARAVLGRVPNPSLEHFLTIGQAAGLSPSPYFEATHYRARSGCDESALLHYLTGGHRHYEPHPLIDISTAQLLERAQPPTGKTVAELLATSPADVPLSVTPDFSPSHHAKMYLPTETSPQVLREHYFRFGYRAGRRPNGLLSMPYIKAQAQLLAVDHPDPLAAYFERGWQRRKRLLVVLPTMEDTTVNRAFLGLCAAQLANSDLEIVVATAMPGPMSASFFEVAHVWHLADPPLHTMDPAVLRSAVTQLGRVLAANPALVTLVDAGAGASVVAEFAQFGPNLAVFGDTGLSRLSLEDAAQLVDLTDLILCDGDAVRQLLLTIKETSRHKLAPGLMAETVSVAPSSARRDRVRQALGLDDAAVVILSSGTGTLADGADLFGALAGLCGDGGDAFQDATFLWHGSTASHPNTPLFYAAHFAGLAEGGAARFRKIDAPAIDAVLSAADIYVNLGRDGGGDGGAARAARAGLPVLMMEQPTDATLAHVIAQNPGLLVGRYDLAAARDVLRRLVSDPQARRLRIVDAETTGLPGFIARTDGAIRRLVPDIGLVDADHPCMGKMLLIVPDKSFIDALAEHATRKTTGRGMPILWFDLARARVPDMPQGIAALIHDSGCREIAIAGAVEALDAAEIEAFDRSVLLARGSAAEMGVLYTLGMTFDRVLTRRPSQIEEMSAINPRVAASMSVLDWGRP</sequence>